<feature type="region of interest" description="Disordered" evidence="1">
    <location>
        <begin position="101"/>
        <end position="149"/>
    </location>
</feature>
<gene>
    <name evidence="3" type="ORF">GOP47_0012043</name>
</gene>
<feature type="domain" description="U1-type" evidence="2">
    <location>
        <begin position="313"/>
        <end position="347"/>
    </location>
</feature>
<protein>
    <recommendedName>
        <fullName evidence="2">U1-type domain-containing protein</fullName>
    </recommendedName>
</protein>
<dbReference type="Proteomes" id="UP000886520">
    <property type="component" value="Chromosome 11"/>
</dbReference>
<dbReference type="PANTHER" id="PTHR47487:SF12">
    <property type="entry name" value="GLUTENIN, HIGH MOLECULAR WEIGHT SUBUNIT DX5-LIKE"/>
    <property type="match status" value="1"/>
</dbReference>
<feature type="compositionally biased region" description="Low complexity" evidence="1">
    <location>
        <begin position="44"/>
        <end position="53"/>
    </location>
</feature>
<dbReference type="InterPro" id="IPR036236">
    <property type="entry name" value="Znf_C2H2_sf"/>
</dbReference>
<name>A0A9D4UUL6_ADICA</name>
<feature type="region of interest" description="Disordered" evidence="1">
    <location>
        <begin position="177"/>
        <end position="197"/>
    </location>
</feature>
<accession>A0A9D4UUL6</accession>
<dbReference type="Gene3D" id="3.30.160.60">
    <property type="entry name" value="Classic Zinc Finger"/>
    <property type="match status" value="2"/>
</dbReference>
<evidence type="ECO:0000313" key="3">
    <source>
        <dbReference type="EMBL" id="KAI5074030.1"/>
    </source>
</evidence>
<organism evidence="3 4">
    <name type="scientific">Adiantum capillus-veneris</name>
    <name type="common">Maidenhair fern</name>
    <dbReference type="NCBI Taxonomy" id="13818"/>
    <lineage>
        <taxon>Eukaryota</taxon>
        <taxon>Viridiplantae</taxon>
        <taxon>Streptophyta</taxon>
        <taxon>Embryophyta</taxon>
        <taxon>Tracheophyta</taxon>
        <taxon>Polypodiopsida</taxon>
        <taxon>Polypodiidae</taxon>
        <taxon>Polypodiales</taxon>
        <taxon>Pteridineae</taxon>
        <taxon>Pteridaceae</taxon>
        <taxon>Vittarioideae</taxon>
        <taxon>Adiantum</taxon>
    </lineage>
</organism>
<evidence type="ECO:0000313" key="4">
    <source>
        <dbReference type="Proteomes" id="UP000886520"/>
    </source>
</evidence>
<reference evidence="3" key="1">
    <citation type="submission" date="2021-01" db="EMBL/GenBank/DDBJ databases">
        <title>Adiantum capillus-veneris genome.</title>
        <authorList>
            <person name="Fang Y."/>
            <person name="Liao Q."/>
        </authorList>
    </citation>
    <scope>NUCLEOTIDE SEQUENCE</scope>
    <source>
        <strain evidence="3">H3</strain>
        <tissue evidence="3">Leaf</tissue>
    </source>
</reference>
<feature type="region of interest" description="Disordered" evidence="1">
    <location>
        <begin position="380"/>
        <end position="414"/>
    </location>
</feature>
<dbReference type="EMBL" id="JABFUD020000011">
    <property type="protein sequence ID" value="KAI5074030.1"/>
    <property type="molecule type" value="Genomic_DNA"/>
</dbReference>
<dbReference type="SMART" id="SM00451">
    <property type="entry name" value="ZnF_U1"/>
    <property type="match status" value="2"/>
</dbReference>
<dbReference type="PANTHER" id="PTHR47487">
    <property type="entry name" value="OS06G0651300 PROTEIN-RELATED"/>
    <property type="match status" value="1"/>
</dbReference>
<dbReference type="GO" id="GO:0008270">
    <property type="term" value="F:zinc ion binding"/>
    <property type="evidence" value="ECO:0007669"/>
    <property type="project" value="InterPro"/>
</dbReference>
<feature type="region of interest" description="Disordered" evidence="1">
    <location>
        <begin position="14"/>
        <end position="53"/>
    </location>
</feature>
<feature type="domain" description="U1-type" evidence="2">
    <location>
        <begin position="421"/>
        <end position="455"/>
    </location>
</feature>
<feature type="compositionally biased region" description="Polar residues" evidence="1">
    <location>
        <begin position="177"/>
        <end position="192"/>
    </location>
</feature>
<feature type="compositionally biased region" description="Basic and acidic residues" evidence="1">
    <location>
        <begin position="392"/>
        <end position="401"/>
    </location>
</feature>
<feature type="compositionally biased region" description="Low complexity" evidence="1">
    <location>
        <begin position="25"/>
        <end position="36"/>
    </location>
</feature>
<feature type="compositionally biased region" description="Low complexity" evidence="1">
    <location>
        <begin position="101"/>
        <end position="120"/>
    </location>
</feature>
<keyword evidence="4" id="KW-1185">Reference proteome</keyword>
<proteinExistence type="predicted"/>
<dbReference type="InterPro" id="IPR013087">
    <property type="entry name" value="Znf_C2H2_type"/>
</dbReference>
<dbReference type="AlphaFoldDB" id="A0A9D4UUL6"/>
<evidence type="ECO:0000259" key="2">
    <source>
        <dbReference type="SMART" id="SM00451"/>
    </source>
</evidence>
<comment type="caution">
    <text evidence="3">The sequence shown here is derived from an EMBL/GenBank/DDBJ whole genome shotgun (WGS) entry which is preliminary data.</text>
</comment>
<dbReference type="InterPro" id="IPR003604">
    <property type="entry name" value="Matrin/U1-like-C_Znf_C2H2"/>
</dbReference>
<dbReference type="SUPFAM" id="SSF57667">
    <property type="entry name" value="beta-beta-alpha zinc fingers"/>
    <property type="match status" value="2"/>
</dbReference>
<sequence length="487" mass="53063">MDLSLATDTYSSTYLHQHHHHHLQQQDQQQQQQNLNHHQHLPHQQHQYQYHHSQLPQALSLAPPSGKGLFDLESLEHTGASSSSGLGQLGASSFQPEYGLSSYTSGAPNPSSSSASALPSHHLMPSHSPGQLWGRSPMNTHSPHVGAGQNLNYSSARAAATTAHDLHFAGYNGGSHSLSDGRTAQISSTQGWAVSEPHHSQWSQRIWDNCLPPGVEPSATSAPNATLSHMHTHLQGHAVSHPHFHPQSTLDLQMYRQLQQHKSLATNVRTGKPPQKLVPKRKSAKAAAETKIPVVKTIVMKETGAAKGLAPEKGPGWCFVCQRNCVTEVALRQHLEGKGHRKQVERQKLRAEVASKIAEEDGGVSNMLEQVWVQVSMMGKPARAGKSKKKPKVEEARKDAQPTDVKPNAEGEPTATKKKVVEMVRCELCNVECNSQTVLEFHFGGKKHAARLKKSQESAVACTTEQTVATTEQPALTSTEQPAATCQ</sequence>
<evidence type="ECO:0000256" key="1">
    <source>
        <dbReference type="SAM" id="MobiDB-lite"/>
    </source>
</evidence>
<dbReference type="OrthoDB" id="10009287at2759"/>
<dbReference type="GO" id="GO:0003676">
    <property type="term" value="F:nucleic acid binding"/>
    <property type="evidence" value="ECO:0007669"/>
    <property type="project" value="InterPro"/>
</dbReference>
<dbReference type="Pfam" id="PF12874">
    <property type="entry name" value="zf-met"/>
    <property type="match status" value="2"/>
</dbReference>